<evidence type="ECO:0000313" key="2">
    <source>
        <dbReference type="Proteomes" id="UP000249377"/>
    </source>
</evidence>
<gene>
    <name evidence="1" type="ORF">DPQ25_09600</name>
</gene>
<keyword evidence="2" id="KW-1185">Reference proteome</keyword>
<dbReference type="AlphaFoldDB" id="A0A328UAE2"/>
<accession>A0A328UAE2</accession>
<comment type="caution">
    <text evidence="1">The sequence shown here is derived from an EMBL/GenBank/DDBJ whole genome shotgun (WGS) entry which is preliminary data.</text>
</comment>
<protein>
    <submittedName>
        <fullName evidence="1">Uncharacterized protein</fullName>
    </submittedName>
</protein>
<reference evidence="1 2" key="1">
    <citation type="submission" date="2018-06" db="EMBL/GenBank/DDBJ databases">
        <title>Noncontiguous genome sequence of Ruminococcaceae bacterium ASD2818.</title>
        <authorList>
            <person name="Chaplin A.V."/>
            <person name="Sokolova S.R."/>
            <person name="Kochetkova T.O."/>
            <person name="Goltsov A.Y."/>
            <person name="Trofimov D.Y."/>
            <person name="Efimov B.A."/>
        </authorList>
    </citation>
    <scope>NUCLEOTIDE SEQUENCE [LARGE SCALE GENOMIC DNA]</scope>
    <source>
        <strain evidence="1 2">ASD2818</strain>
    </source>
</reference>
<dbReference type="EMBL" id="QLYR01000006">
    <property type="protein sequence ID" value="RAQ28252.1"/>
    <property type="molecule type" value="Genomic_DNA"/>
</dbReference>
<proteinExistence type="predicted"/>
<sequence>MTRAPASSASVHKKAPRRAPFYGLSHDFKRCRTACGAFLQPRANTGKAARVFHKRMLFQLKKKAAADIISKVPPLRPSAWV</sequence>
<organism evidence="1 2">
    <name type="scientific">Hydrogeniiclostridium mannosilyticum</name>
    <dbReference type="NCBI Taxonomy" id="2764322"/>
    <lineage>
        <taxon>Bacteria</taxon>
        <taxon>Bacillati</taxon>
        <taxon>Bacillota</taxon>
        <taxon>Clostridia</taxon>
        <taxon>Eubacteriales</taxon>
        <taxon>Acutalibacteraceae</taxon>
        <taxon>Hydrogeniiclostridium</taxon>
    </lineage>
</organism>
<evidence type="ECO:0000313" key="1">
    <source>
        <dbReference type="EMBL" id="RAQ28252.1"/>
    </source>
</evidence>
<dbReference type="Proteomes" id="UP000249377">
    <property type="component" value="Unassembled WGS sequence"/>
</dbReference>
<name>A0A328UAE2_9FIRM</name>